<dbReference type="Proteomes" id="UP000008021">
    <property type="component" value="Chromosome 8"/>
</dbReference>
<protein>
    <submittedName>
        <fullName evidence="1">Uncharacterized protein</fullName>
    </submittedName>
</protein>
<evidence type="ECO:0000313" key="2">
    <source>
        <dbReference type="Proteomes" id="UP000008021"/>
    </source>
</evidence>
<dbReference type="HOGENOM" id="CLU_2907979_0_0_1"/>
<dbReference type="AlphaFoldDB" id="A0A0E0EN05"/>
<dbReference type="Gramene" id="OMERI08G15910.1">
    <property type="protein sequence ID" value="OMERI08G15910.1"/>
    <property type="gene ID" value="OMERI08G15910"/>
</dbReference>
<accession>A0A0E0EN05</accession>
<proteinExistence type="predicted"/>
<dbReference type="EnsemblPlants" id="OMERI08G15910.1">
    <property type="protein sequence ID" value="OMERI08G15910.1"/>
    <property type="gene ID" value="OMERI08G15910"/>
</dbReference>
<reference evidence="1" key="1">
    <citation type="submission" date="2015-04" db="UniProtKB">
        <authorList>
            <consortium name="EnsemblPlants"/>
        </authorList>
    </citation>
    <scope>IDENTIFICATION</scope>
</reference>
<organism evidence="1">
    <name type="scientific">Oryza meridionalis</name>
    <dbReference type="NCBI Taxonomy" id="40149"/>
    <lineage>
        <taxon>Eukaryota</taxon>
        <taxon>Viridiplantae</taxon>
        <taxon>Streptophyta</taxon>
        <taxon>Embryophyta</taxon>
        <taxon>Tracheophyta</taxon>
        <taxon>Spermatophyta</taxon>
        <taxon>Magnoliopsida</taxon>
        <taxon>Liliopsida</taxon>
        <taxon>Poales</taxon>
        <taxon>Poaceae</taxon>
        <taxon>BOP clade</taxon>
        <taxon>Oryzoideae</taxon>
        <taxon>Oryzeae</taxon>
        <taxon>Oryzinae</taxon>
        <taxon>Oryza</taxon>
    </lineage>
</organism>
<reference evidence="1" key="2">
    <citation type="submission" date="2018-05" db="EMBL/GenBank/DDBJ databases">
        <title>OmerRS3 (Oryza meridionalis Reference Sequence Version 3).</title>
        <authorList>
            <person name="Zhang J."/>
            <person name="Kudrna D."/>
            <person name="Lee S."/>
            <person name="Talag J."/>
            <person name="Welchert J."/>
            <person name="Wing R.A."/>
        </authorList>
    </citation>
    <scope>NUCLEOTIDE SEQUENCE [LARGE SCALE GENOMIC DNA]</scope>
    <source>
        <strain evidence="1">cv. OR44</strain>
    </source>
</reference>
<keyword evidence="2" id="KW-1185">Reference proteome</keyword>
<evidence type="ECO:0000313" key="1">
    <source>
        <dbReference type="EnsemblPlants" id="OMERI08G15910.1"/>
    </source>
</evidence>
<name>A0A0E0EN05_9ORYZ</name>
<sequence>MQLSHFVGSKFCQLLRAGETSADLERDPGGDPEECLGDLRLMGCCGPRDFQNPAPSVLHIPS</sequence>